<comment type="caution">
    <text evidence="5">The sequence shown here is derived from an EMBL/GenBank/DDBJ whole genome shotgun (WGS) entry which is preliminary data.</text>
</comment>
<keyword evidence="2 3" id="KW-0378">Hydrolase</keyword>
<dbReference type="CDD" id="cd03424">
    <property type="entry name" value="NUDIX_ADPRase_Nudt5_UGPPase_Nudt14"/>
    <property type="match status" value="1"/>
</dbReference>
<evidence type="ECO:0000256" key="1">
    <source>
        <dbReference type="ARBA" id="ARBA00001946"/>
    </source>
</evidence>
<dbReference type="GO" id="GO:0019693">
    <property type="term" value="P:ribose phosphate metabolic process"/>
    <property type="evidence" value="ECO:0007669"/>
    <property type="project" value="TreeGrafter"/>
</dbReference>
<protein>
    <recommendedName>
        <fullName evidence="4">Nudix hydrolase domain-containing protein</fullName>
    </recommendedName>
</protein>
<dbReference type="InterPro" id="IPR015797">
    <property type="entry name" value="NUDIX_hydrolase-like_dom_sf"/>
</dbReference>
<dbReference type="GO" id="GO:0006753">
    <property type="term" value="P:nucleoside phosphate metabolic process"/>
    <property type="evidence" value="ECO:0007669"/>
    <property type="project" value="TreeGrafter"/>
</dbReference>
<dbReference type="PANTHER" id="PTHR11839">
    <property type="entry name" value="UDP/ADP-SUGAR PYROPHOSPHATASE"/>
    <property type="match status" value="1"/>
</dbReference>
<gene>
    <name evidence="5" type="ORF">COX00_00040</name>
</gene>
<dbReference type="PROSITE" id="PS51462">
    <property type="entry name" value="NUDIX"/>
    <property type="match status" value="1"/>
</dbReference>
<dbReference type="Pfam" id="PF00293">
    <property type="entry name" value="NUDIX"/>
    <property type="match status" value="1"/>
</dbReference>
<sequence length="187" mass="21497">MPVPPPKNAKVVFQGTRATAYQWEQDLFDGKKRIFECYTRADSVAVIPFLDKNTVLLTRQEQPGRTPFVDMPGGRVDEGETMEQAVKREMREETGYQAKQWTTWSTCKYQGQLRFEQSVFIASGLIREGDQNPEEDGERIELVPTPWQDVVRMSLKGELRSQETMLAILAMKYDPESRARLDAFLSL</sequence>
<dbReference type="AlphaFoldDB" id="A0A2H0BTM2"/>
<accession>A0A2H0BTM2</accession>
<evidence type="ECO:0000313" key="6">
    <source>
        <dbReference type="Proteomes" id="UP000231581"/>
    </source>
</evidence>
<proteinExistence type="inferred from homology"/>
<dbReference type="Gene3D" id="3.90.79.10">
    <property type="entry name" value="Nucleoside Triphosphate Pyrophosphohydrolase"/>
    <property type="match status" value="1"/>
</dbReference>
<evidence type="ECO:0000313" key="5">
    <source>
        <dbReference type="EMBL" id="PIP61013.1"/>
    </source>
</evidence>
<dbReference type="PROSITE" id="PS00893">
    <property type="entry name" value="NUDIX_BOX"/>
    <property type="match status" value="1"/>
</dbReference>
<evidence type="ECO:0000256" key="3">
    <source>
        <dbReference type="RuleBase" id="RU003476"/>
    </source>
</evidence>
<dbReference type="EMBL" id="PCSZ01000002">
    <property type="protein sequence ID" value="PIP61013.1"/>
    <property type="molecule type" value="Genomic_DNA"/>
</dbReference>
<reference evidence="5 6" key="1">
    <citation type="submission" date="2017-09" db="EMBL/GenBank/DDBJ databases">
        <title>Depth-based differentiation of microbial function through sediment-hosted aquifers and enrichment of novel symbionts in the deep terrestrial subsurface.</title>
        <authorList>
            <person name="Probst A.J."/>
            <person name="Ladd B."/>
            <person name="Jarett J.K."/>
            <person name="Geller-Mcgrath D.E."/>
            <person name="Sieber C.M."/>
            <person name="Emerson J.B."/>
            <person name="Anantharaman K."/>
            <person name="Thomas B.C."/>
            <person name="Malmstrom R."/>
            <person name="Stieglmeier M."/>
            <person name="Klingl A."/>
            <person name="Woyke T."/>
            <person name="Ryan C.M."/>
            <person name="Banfield J.F."/>
        </authorList>
    </citation>
    <scope>NUCLEOTIDE SEQUENCE [LARGE SCALE GENOMIC DNA]</scope>
    <source>
        <strain evidence="5">CG22_combo_CG10-13_8_21_14_all_47_17</strain>
    </source>
</reference>
<organism evidence="5 6">
    <name type="scientific">Candidatus Uhrbacteria bacterium CG22_combo_CG10-13_8_21_14_all_47_17</name>
    <dbReference type="NCBI Taxonomy" id="1975041"/>
    <lineage>
        <taxon>Bacteria</taxon>
        <taxon>Candidatus Uhriibacteriota</taxon>
    </lineage>
</organism>
<dbReference type="InterPro" id="IPR020476">
    <property type="entry name" value="Nudix_hydrolase"/>
</dbReference>
<dbReference type="SUPFAM" id="SSF55811">
    <property type="entry name" value="Nudix"/>
    <property type="match status" value="1"/>
</dbReference>
<dbReference type="PRINTS" id="PR00502">
    <property type="entry name" value="NUDIXFAMILY"/>
</dbReference>
<dbReference type="InterPro" id="IPR020084">
    <property type="entry name" value="NUDIX_hydrolase_CS"/>
</dbReference>
<dbReference type="Proteomes" id="UP000231581">
    <property type="component" value="Unassembled WGS sequence"/>
</dbReference>
<dbReference type="PANTHER" id="PTHR11839:SF18">
    <property type="entry name" value="NUDIX HYDROLASE DOMAIN-CONTAINING PROTEIN"/>
    <property type="match status" value="1"/>
</dbReference>
<dbReference type="InterPro" id="IPR000086">
    <property type="entry name" value="NUDIX_hydrolase_dom"/>
</dbReference>
<name>A0A2H0BTM2_9BACT</name>
<evidence type="ECO:0000256" key="2">
    <source>
        <dbReference type="ARBA" id="ARBA00022801"/>
    </source>
</evidence>
<comment type="cofactor">
    <cofactor evidence="1">
        <name>Mg(2+)</name>
        <dbReference type="ChEBI" id="CHEBI:18420"/>
    </cofactor>
</comment>
<evidence type="ECO:0000259" key="4">
    <source>
        <dbReference type="PROSITE" id="PS51462"/>
    </source>
</evidence>
<comment type="similarity">
    <text evidence="3">Belongs to the Nudix hydrolase family.</text>
</comment>
<dbReference type="GO" id="GO:0016462">
    <property type="term" value="F:pyrophosphatase activity"/>
    <property type="evidence" value="ECO:0007669"/>
    <property type="project" value="UniProtKB-ARBA"/>
</dbReference>
<feature type="domain" description="Nudix hydrolase" evidence="4">
    <location>
        <begin position="39"/>
        <end position="167"/>
    </location>
</feature>